<dbReference type="InterPro" id="IPR018261">
    <property type="entry name" value="Ribosomal_bL27_CS"/>
</dbReference>
<organism evidence="8 9">
    <name type="scientific">Tothia fuscella</name>
    <dbReference type="NCBI Taxonomy" id="1048955"/>
    <lineage>
        <taxon>Eukaryota</taxon>
        <taxon>Fungi</taxon>
        <taxon>Dikarya</taxon>
        <taxon>Ascomycota</taxon>
        <taxon>Pezizomycotina</taxon>
        <taxon>Dothideomycetes</taxon>
        <taxon>Pleosporomycetidae</taxon>
        <taxon>Venturiales</taxon>
        <taxon>Cylindrosympodiaceae</taxon>
        <taxon>Tothia</taxon>
    </lineage>
</organism>
<evidence type="ECO:0000256" key="4">
    <source>
        <dbReference type="ARBA" id="ARBA00023128"/>
    </source>
</evidence>
<evidence type="ECO:0000256" key="6">
    <source>
        <dbReference type="ARBA" id="ARBA00035267"/>
    </source>
</evidence>
<evidence type="ECO:0000313" key="8">
    <source>
        <dbReference type="EMBL" id="KAF2436891.1"/>
    </source>
</evidence>
<evidence type="ECO:0000313" key="9">
    <source>
        <dbReference type="Proteomes" id="UP000800235"/>
    </source>
</evidence>
<dbReference type="PRINTS" id="PR00063">
    <property type="entry name" value="RIBOSOMALL27"/>
</dbReference>
<dbReference type="PANTHER" id="PTHR15893:SF0">
    <property type="entry name" value="LARGE RIBOSOMAL SUBUNIT PROTEIN BL27M"/>
    <property type="match status" value="1"/>
</dbReference>
<dbReference type="FunFam" id="2.40.50.100:FF:000042">
    <property type="entry name" value="50S ribosomal protein L27"/>
    <property type="match status" value="1"/>
</dbReference>
<dbReference type="AlphaFoldDB" id="A0A9P4P3S0"/>
<dbReference type="Pfam" id="PF01016">
    <property type="entry name" value="Ribosomal_L27"/>
    <property type="match status" value="1"/>
</dbReference>
<protein>
    <recommendedName>
        <fullName evidence="6">Large ribosomal subunit protein bL27m</fullName>
    </recommendedName>
</protein>
<dbReference type="SUPFAM" id="SSF110324">
    <property type="entry name" value="Ribosomal L27 protein-like"/>
    <property type="match status" value="1"/>
</dbReference>
<keyword evidence="9" id="KW-1185">Reference proteome</keyword>
<dbReference type="Proteomes" id="UP000800235">
    <property type="component" value="Unassembled WGS sequence"/>
</dbReference>
<evidence type="ECO:0000256" key="1">
    <source>
        <dbReference type="ARBA" id="ARBA00004173"/>
    </source>
</evidence>
<dbReference type="Gene3D" id="2.40.50.100">
    <property type="match status" value="1"/>
</dbReference>
<keyword evidence="3 8" id="KW-0689">Ribosomal protein</keyword>
<keyword evidence="5" id="KW-0687">Ribonucleoprotein</keyword>
<evidence type="ECO:0000256" key="3">
    <source>
        <dbReference type="ARBA" id="ARBA00022980"/>
    </source>
</evidence>
<dbReference type="PROSITE" id="PS00831">
    <property type="entry name" value="RIBOSOMAL_L27"/>
    <property type="match status" value="1"/>
</dbReference>
<feature type="compositionally biased region" description="Polar residues" evidence="7">
    <location>
        <begin position="13"/>
        <end position="24"/>
    </location>
</feature>
<evidence type="ECO:0000256" key="5">
    <source>
        <dbReference type="ARBA" id="ARBA00023274"/>
    </source>
</evidence>
<reference evidence="8" key="1">
    <citation type="journal article" date="2020" name="Stud. Mycol.">
        <title>101 Dothideomycetes genomes: a test case for predicting lifestyles and emergence of pathogens.</title>
        <authorList>
            <person name="Haridas S."/>
            <person name="Albert R."/>
            <person name="Binder M."/>
            <person name="Bloem J."/>
            <person name="Labutti K."/>
            <person name="Salamov A."/>
            <person name="Andreopoulos B."/>
            <person name="Baker S."/>
            <person name="Barry K."/>
            <person name="Bills G."/>
            <person name="Bluhm B."/>
            <person name="Cannon C."/>
            <person name="Castanera R."/>
            <person name="Culley D."/>
            <person name="Daum C."/>
            <person name="Ezra D."/>
            <person name="Gonzalez J."/>
            <person name="Henrissat B."/>
            <person name="Kuo A."/>
            <person name="Liang C."/>
            <person name="Lipzen A."/>
            <person name="Lutzoni F."/>
            <person name="Magnuson J."/>
            <person name="Mondo S."/>
            <person name="Nolan M."/>
            <person name="Ohm R."/>
            <person name="Pangilinan J."/>
            <person name="Park H.-J."/>
            <person name="Ramirez L."/>
            <person name="Alfaro M."/>
            <person name="Sun H."/>
            <person name="Tritt A."/>
            <person name="Yoshinaga Y."/>
            <person name="Zwiers L.-H."/>
            <person name="Turgeon B."/>
            <person name="Goodwin S."/>
            <person name="Spatafora J."/>
            <person name="Crous P."/>
            <person name="Grigoriev I."/>
        </authorList>
    </citation>
    <scope>NUCLEOTIDE SEQUENCE</scope>
    <source>
        <strain evidence="8">CBS 130266</strain>
    </source>
</reference>
<feature type="region of interest" description="Disordered" evidence="7">
    <location>
        <begin position="1"/>
        <end position="24"/>
    </location>
</feature>
<proteinExistence type="inferred from homology"/>
<dbReference type="GO" id="GO:0006412">
    <property type="term" value="P:translation"/>
    <property type="evidence" value="ECO:0007669"/>
    <property type="project" value="InterPro"/>
</dbReference>
<evidence type="ECO:0000256" key="7">
    <source>
        <dbReference type="SAM" id="MobiDB-lite"/>
    </source>
</evidence>
<evidence type="ECO:0000256" key="2">
    <source>
        <dbReference type="ARBA" id="ARBA00010797"/>
    </source>
</evidence>
<keyword evidence="4" id="KW-0496">Mitochondrion</keyword>
<dbReference type="GO" id="GO:0005762">
    <property type="term" value="C:mitochondrial large ribosomal subunit"/>
    <property type="evidence" value="ECO:0007669"/>
    <property type="project" value="TreeGrafter"/>
</dbReference>
<dbReference type="EMBL" id="MU007009">
    <property type="protein sequence ID" value="KAF2436891.1"/>
    <property type="molecule type" value="Genomic_DNA"/>
</dbReference>
<accession>A0A9P4P3S0</accession>
<dbReference type="InterPro" id="IPR001684">
    <property type="entry name" value="Ribosomal_bL27"/>
</dbReference>
<feature type="compositionally biased region" description="Basic residues" evidence="7">
    <location>
        <begin position="271"/>
        <end position="282"/>
    </location>
</feature>
<dbReference type="GO" id="GO:0003735">
    <property type="term" value="F:structural constituent of ribosome"/>
    <property type="evidence" value="ECO:0007669"/>
    <property type="project" value="InterPro"/>
</dbReference>
<comment type="caution">
    <text evidence="8">The sequence shown here is derived from an EMBL/GenBank/DDBJ whole genome shotgun (WGS) entry which is preliminary data.</text>
</comment>
<sequence>MSPNLFTGPLRTAVSSSRNSTGVSRPSSLILHYLRALNAAPTALSSVRHASHQAQGRANGPKATAGRRLGAKKSGEQYVVPGNIIFRQRGTHWFPGENCDMGRDHTIFATEPGFVKYYRDPIKHPKRQYIGVVFERHQALPTPPNAARRRRLGMVASPMPIVEETPAVSPVPETESEHAVEAAISLANFLPGTAKGKDIDPTEPFKKTREGNTLKMRPNYQFREANWEIGRAAEKTGVVVREFERGDRFLAWRKTTARKARTAEKRSMGRGGKKGKAKPKKK</sequence>
<dbReference type="OrthoDB" id="1867012at2759"/>
<comment type="subcellular location">
    <subcellularLocation>
        <location evidence="1">Mitochondrion</location>
    </subcellularLocation>
</comment>
<name>A0A9P4P3S0_9PEZI</name>
<feature type="region of interest" description="Disordered" evidence="7">
    <location>
        <begin position="255"/>
        <end position="282"/>
    </location>
</feature>
<feature type="region of interest" description="Disordered" evidence="7">
    <location>
        <begin position="45"/>
        <end position="69"/>
    </location>
</feature>
<dbReference type="PANTHER" id="PTHR15893">
    <property type="entry name" value="RIBOSOMAL PROTEIN L27"/>
    <property type="match status" value="1"/>
</dbReference>
<gene>
    <name evidence="8" type="ORF">EJ08DRAFT_578136</name>
</gene>
<comment type="similarity">
    <text evidence="2">Belongs to the bacterial ribosomal protein bL27 family.</text>
</comment>